<keyword evidence="1" id="KW-0805">Transcription regulation</keyword>
<feature type="domain" description="HTH iclR-type" evidence="4">
    <location>
        <begin position="18"/>
        <end position="81"/>
    </location>
</feature>
<dbReference type="PANTHER" id="PTHR30136">
    <property type="entry name" value="HELIX-TURN-HELIX TRANSCRIPTIONAL REGULATOR, ICLR FAMILY"/>
    <property type="match status" value="1"/>
</dbReference>
<dbReference type="InterPro" id="IPR014757">
    <property type="entry name" value="Tscrpt_reg_IclR_C"/>
</dbReference>
<sequence>MGTQAPLSAASPALAGGAQAVDRALALLAAVGRAPPEGAPLSALAQAAGVAKPTARRLLISLMGAHLVEQDAGTRAYHLGAGAFLLGLRAGRRHDMAEQAADCVARLARDSGDSAFLLVPQGDEVVCLMREEGAYPIRTHALLAGDRNPAGVGAGGIALLAALPPDEAAATLERIAPATAARMGEAAAHLPADVALARERGWALNPGRVVPGSWGVAVPVLWPDGRPAAALTVAAVEARMGPLRQAELVRMMQAEAALIGARLARPLTPGASPAPQPTLRTAKG</sequence>
<accession>A0A2A2GKR8</accession>
<dbReference type="InterPro" id="IPR036388">
    <property type="entry name" value="WH-like_DNA-bd_sf"/>
</dbReference>
<comment type="caution">
    <text evidence="6">The sequence shown here is derived from an EMBL/GenBank/DDBJ whole genome shotgun (WGS) entry which is preliminary data.</text>
</comment>
<dbReference type="SMART" id="SM00346">
    <property type="entry name" value="HTH_ICLR"/>
    <property type="match status" value="1"/>
</dbReference>
<proteinExistence type="predicted"/>
<evidence type="ECO:0000313" key="6">
    <source>
        <dbReference type="EMBL" id="PAU97499.1"/>
    </source>
</evidence>
<dbReference type="GO" id="GO:0003677">
    <property type="term" value="F:DNA binding"/>
    <property type="evidence" value="ECO:0007669"/>
    <property type="project" value="UniProtKB-KW"/>
</dbReference>
<dbReference type="Pfam" id="PF01614">
    <property type="entry name" value="IclR_C"/>
    <property type="match status" value="1"/>
</dbReference>
<keyword evidence="2" id="KW-0238">DNA-binding</keyword>
<feature type="domain" description="IclR-ED" evidence="5">
    <location>
        <begin position="82"/>
        <end position="265"/>
    </location>
</feature>
<dbReference type="InterPro" id="IPR050707">
    <property type="entry name" value="HTH_MetabolicPath_Reg"/>
</dbReference>
<protein>
    <submittedName>
        <fullName evidence="6">Transcriptional regulator</fullName>
    </submittedName>
</protein>
<dbReference type="SUPFAM" id="SSF46785">
    <property type="entry name" value="Winged helix' DNA-binding domain"/>
    <property type="match status" value="1"/>
</dbReference>
<gene>
    <name evidence="6" type="ORF">CK240_08460</name>
</gene>
<evidence type="ECO:0000256" key="2">
    <source>
        <dbReference type="ARBA" id="ARBA00023125"/>
    </source>
</evidence>
<dbReference type="InterPro" id="IPR005471">
    <property type="entry name" value="Tscrpt_reg_IclR_N"/>
</dbReference>
<evidence type="ECO:0000259" key="5">
    <source>
        <dbReference type="PROSITE" id="PS51078"/>
    </source>
</evidence>
<evidence type="ECO:0000256" key="1">
    <source>
        <dbReference type="ARBA" id="ARBA00023015"/>
    </source>
</evidence>
<keyword evidence="3" id="KW-0804">Transcription</keyword>
<dbReference type="SUPFAM" id="SSF55781">
    <property type="entry name" value="GAF domain-like"/>
    <property type="match status" value="1"/>
</dbReference>
<keyword evidence="7" id="KW-1185">Reference proteome</keyword>
<evidence type="ECO:0000259" key="4">
    <source>
        <dbReference type="PROSITE" id="PS51077"/>
    </source>
</evidence>
<dbReference type="PANTHER" id="PTHR30136:SF39">
    <property type="entry name" value="TRANSCRIPTIONAL REGULATORY PROTEIN"/>
    <property type="match status" value="1"/>
</dbReference>
<dbReference type="PROSITE" id="PS51077">
    <property type="entry name" value="HTH_ICLR"/>
    <property type="match status" value="1"/>
</dbReference>
<dbReference type="EMBL" id="NSJZ01000005">
    <property type="protein sequence ID" value="PAU97499.1"/>
    <property type="molecule type" value="Genomic_DNA"/>
</dbReference>
<evidence type="ECO:0000256" key="3">
    <source>
        <dbReference type="ARBA" id="ARBA00023163"/>
    </source>
</evidence>
<dbReference type="GO" id="GO:0003700">
    <property type="term" value="F:DNA-binding transcription factor activity"/>
    <property type="evidence" value="ECO:0007669"/>
    <property type="project" value="TreeGrafter"/>
</dbReference>
<dbReference type="OrthoDB" id="9807558at2"/>
<evidence type="ECO:0000313" key="7">
    <source>
        <dbReference type="Proteomes" id="UP000218023"/>
    </source>
</evidence>
<dbReference type="PROSITE" id="PS51078">
    <property type="entry name" value="ICLR_ED"/>
    <property type="match status" value="1"/>
</dbReference>
<reference evidence="6 7" key="1">
    <citation type="submission" date="2017-09" db="EMBL/GenBank/DDBJ databases">
        <title>Paracoccus alkalisoli sp. nov., isolated from saline alkaline soil.</title>
        <authorList>
            <person name="Dong X."/>
            <person name="Zhang G."/>
        </authorList>
    </citation>
    <scope>NUCLEOTIDE SEQUENCE [LARGE SCALE GENOMIC DNA]</scope>
    <source>
        <strain evidence="6 7">WN007</strain>
    </source>
</reference>
<organism evidence="6 7">
    <name type="scientific">Paracoccus salipaludis</name>
    <dbReference type="NCBI Taxonomy" id="2032623"/>
    <lineage>
        <taxon>Bacteria</taxon>
        <taxon>Pseudomonadati</taxon>
        <taxon>Pseudomonadota</taxon>
        <taxon>Alphaproteobacteria</taxon>
        <taxon>Rhodobacterales</taxon>
        <taxon>Paracoccaceae</taxon>
        <taxon>Paracoccus</taxon>
    </lineage>
</organism>
<dbReference type="Pfam" id="PF09339">
    <property type="entry name" value="HTH_IclR"/>
    <property type="match status" value="1"/>
</dbReference>
<dbReference type="Gene3D" id="1.10.10.10">
    <property type="entry name" value="Winged helix-like DNA-binding domain superfamily/Winged helix DNA-binding domain"/>
    <property type="match status" value="1"/>
</dbReference>
<dbReference type="Proteomes" id="UP000218023">
    <property type="component" value="Unassembled WGS sequence"/>
</dbReference>
<name>A0A2A2GKR8_9RHOB</name>
<dbReference type="InterPro" id="IPR036390">
    <property type="entry name" value="WH_DNA-bd_sf"/>
</dbReference>
<dbReference type="Gene3D" id="3.30.450.40">
    <property type="match status" value="1"/>
</dbReference>
<dbReference type="GO" id="GO:0045892">
    <property type="term" value="P:negative regulation of DNA-templated transcription"/>
    <property type="evidence" value="ECO:0007669"/>
    <property type="project" value="TreeGrafter"/>
</dbReference>
<dbReference type="InterPro" id="IPR029016">
    <property type="entry name" value="GAF-like_dom_sf"/>
</dbReference>
<dbReference type="AlphaFoldDB" id="A0A2A2GKR8"/>